<feature type="transmembrane region" description="Helical" evidence="2">
    <location>
        <begin position="116"/>
        <end position="137"/>
    </location>
</feature>
<feature type="compositionally biased region" description="Low complexity" evidence="1">
    <location>
        <begin position="152"/>
        <end position="173"/>
    </location>
</feature>
<gene>
    <name evidence="3" type="ORF">K7472_29860</name>
</gene>
<feature type="compositionally biased region" description="Low complexity" evidence="1">
    <location>
        <begin position="50"/>
        <end position="65"/>
    </location>
</feature>
<accession>A0ABS7R4P7</accession>
<reference evidence="3 4" key="1">
    <citation type="submission" date="2021-08" db="EMBL/GenBank/DDBJ databases">
        <title>Streptomyces sp. PTM05 isolated from lichen.</title>
        <authorList>
            <person name="Somphong A."/>
            <person name="Phongsopitanun W."/>
            <person name="Tanasupawat S."/>
        </authorList>
    </citation>
    <scope>NUCLEOTIDE SEQUENCE [LARGE SCALE GENOMIC DNA]</scope>
    <source>
        <strain evidence="3 4">Ptm05</strain>
    </source>
</reference>
<feature type="compositionally biased region" description="Gly residues" evidence="1">
    <location>
        <begin position="174"/>
        <end position="187"/>
    </location>
</feature>
<keyword evidence="2" id="KW-1133">Transmembrane helix</keyword>
<keyword evidence="2" id="KW-0472">Membrane</keyword>
<feature type="region of interest" description="Disordered" evidence="1">
    <location>
        <begin position="1"/>
        <end position="20"/>
    </location>
</feature>
<evidence type="ECO:0000313" key="4">
    <source>
        <dbReference type="Proteomes" id="UP001198565"/>
    </source>
</evidence>
<sequence>MSEDVGGKPFPDGDDHGDADDAFASVVLDEAFVEAAVFHEPSARERMLAAAQARAEAEATPARVGAADDDGPDDDPRYYDAYGPGEYDAFAAEHGRFGVYRQRHIYGTPARWHRTVAWVLALVMGVGVVSLAFAAVYRTGGQGRQPAPPPATGRADLPRATTRPTAATTAGPLLTGGGAPTGTGSRGGALSTGAATEVTR</sequence>
<evidence type="ECO:0000313" key="3">
    <source>
        <dbReference type="EMBL" id="MBY8889019.1"/>
    </source>
</evidence>
<dbReference type="Proteomes" id="UP001198565">
    <property type="component" value="Unassembled WGS sequence"/>
</dbReference>
<evidence type="ECO:0000256" key="1">
    <source>
        <dbReference type="SAM" id="MobiDB-lite"/>
    </source>
</evidence>
<proteinExistence type="predicted"/>
<dbReference type="EMBL" id="JAINVZ010000033">
    <property type="protein sequence ID" value="MBY8889019.1"/>
    <property type="molecule type" value="Genomic_DNA"/>
</dbReference>
<evidence type="ECO:0000256" key="2">
    <source>
        <dbReference type="SAM" id="Phobius"/>
    </source>
</evidence>
<comment type="caution">
    <text evidence="3">The sequence shown here is derived from an EMBL/GenBank/DDBJ whole genome shotgun (WGS) entry which is preliminary data.</text>
</comment>
<keyword evidence="4" id="KW-1185">Reference proteome</keyword>
<feature type="region of interest" description="Disordered" evidence="1">
    <location>
        <begin position="50"/>
        <end position="76"/>
    </location>
</feature>
<feature type="region of interest" description="Disordered" evidence="1">
    <location>
        <begin position="140"/>
        <end position="200"/>
    </location>
</feature>
<dbReference type="RefSeq" id="WP_222981948.1">
    <property type="nucleotide sequence ID" value="NZ_JAINVZ010000033.1"/>
</dbReference>
<organism evidence="3 4">
    <name type="scientific">Streptantibioticus parmotrematis</name>
    <dbReference type="NCBI Taxonomy" id="2873249"/>
    <lineage>
        <taxon>Bacteria</taxon>
        <taxon>Bacillati</taxon>
        <taxon>Actinomycetota</taxon>
        <taxon>Actinomycetes</taxon>
        <taxon>Kitasatosporales</taxon>
        <taxon>Streptomycetaceae</taxon>
        <taxon>Streptantibioticus</taxon>
    </lineage>
</organism>
<name>A0ABS7R4P7_9ACTN</name>
<protein>
    <submittedName>
        <fullName evidence="3">Uncharacterized protein</fullName>
    </submittedName>
</protein>
<keyword evidence="2" id="KW-0812">Transmembrane</keyword>